<dbReference type="GO" id="GO:0008883">
    <property type="term" value="F:glutamyl-tRNA reductase activity"/>
    <property type="evidence" value="ECO:0007669"/>
    <property type="project" value="UniProtKB-EC"/>
</dbReference>
<evidence type="ECO:0000256" key="9">
    <source>
        <dbReference type="RuleBase" id="RU000584"/>
    </source>
</evidence>
<comment type="function">
    <text evidence="8">Catalyzes the NADPH-dependent reduction of glutamyl-tRNA(Glu) to glutamate 1-semialdehyde (GSA).</text>
</comment>
<dbReference type="EMBL" id="JAXAVX010000007">
    <property type="protein sequence ID" value="MDX8152629.1"/>
    <property type="molecule type" value="Genomic_DNA"/>
</dbReference>
<dbReference type="Pfam" id="PF05201">
    <property type="entry name" value="GlutR_N"/>
    <property type="match status" value="1"/>
</dbReference>
<accession>A0ABU4VNJ1</accession>
<sequence>MHELLVLGISHKTAPVGVRERLALTDGQTERLLHELIALDDVHEAAAVSTCNRAEAYLVVGDPVRAESELLTRFAELSRIRPIELAGLVYSPRNCDAARHLYRVVSGLDSMIIGEYEIQGQVRRSYEHARRLGTTGPLLSRLFEAALRTGKRVRSETRIAERRTSVASVAVDLAAGVVGALEDRDVVIVGAGETAELTAQALVARGVQTLFVSNRHADRAASLAERFGGRVGSLDALPDQLRAADIVVTSTASPHPVIERDALEDVMRRRRAEGDDRPLVLIDIAVPRDVDPDCAAVEGVAVYDMDDLQAVVARNLADRGEEAERATGIVEEEILRFARWMGQLDVTPTIADLRGRANQIVDAVVAENAGRWESASDDDLARAERLARTVVQRLLHEPTVRLKHRDGDAHGQIELLRELFGLDDPDAHAADVETRRAHAGARAAAGGGMVGGAGTSRPAGSVPDNVRPLAERRAQRS</sequence>
<dbReference type="NCBIfam" id="TIGR01035">
    <property type="entry name" value="hemA"/>
    <property type="match status" value="1"/>
</dbReference>
<feature type="binding site" evidence="8">
    <location>
        <begin position="50"/>
        <end position="53"/>
    </location>
    <ligand>
        <name>substrate</name>
    </ligand>
</feature>
<dbReference type="EC" id="1.2.1.70" evidence="3 8"/>
<evidence type="ECO:0000256" key="1">
    <source>
        <dbReference type="ARBA" id="ARBA00005059"/>
    </source>
</evidence>
<dbReference type="InterPro" id="IPR018214">
    <property type="entry name" value="GluRdtase_CS"/>
</dbReference>
<comment type="caution">
    <text evidence="14">The sequence shown here is derived from an EMBL/GenBank/DDBJ whole genome shotgun (WGS) entry which is preliminary data.</text>
</comment>
<keyword evidence="5 8" id="KW-0560">Oxidoreductase</keyword>
<feature type="region of interest" description="Disordered" evidence="10">
    <location>
        <begin position="433"/>
        <end position="477"/>
    </location>
</feature>
<dbReference type="SUPFAM" id="SSF69742">
    <property type="entry name" value="Glutamyl tRNA-reductase catalytic, N-terminal domain"/>
    <property type="match status" value="1"/>
</dbReference>
<evidence type="ECO:0000256" key="3">
    <source>
        <dbReference type="ARBA" id="ARBA00012970"/>
    </source>
</evidence>
<keyword evidence="15" id="KW-1185">Reference proteome</keyword>
<dbReference type="PANTHER" id="PTHR43013:SF1">
    <property type="entry name" value="GLUTAMYL-TRNA REDUCTASE"/>
    <property type="match status" value="1"/>
</dbReference>
<dbReference type="Gene3D" id="3.30.460.30">
    <property type="entry name" value="Glutamyl-tRNA reductase, N-terminal domain"/>
    <property type="match status" value="1"/>
</dbReference>
<feature type="binding site" evidence="8">
    <location>
        <begin position="115"/>
        <end position="117"/>
    </location>
    <ligand>
        <name>substrate</name>
    </ligand>
</feature>
<evidence type="ECO:0000256" key="2">
    <source>
        <dbReference type="ARBA" id="ARBA00005916"/>
    </source>
</evidence>
<dbReference type="InterPro" id="IPR015896">
    <property type="entry name" value="4pyrrol_synth_GluRdtase_dimer"/>
</dbReference>
<organism evidence="14 15">
    <name type="scientific">Patulibacter brassicae</name>
    <dbReference type="NCBI Taxonomy" id="1705717"/>
    <lineage>
        <taxon>Bacteria</taxon>
        <taxon>Bacillati</taxon>
        <taxon>Actinomycetota</taxon>
        <taxon>Thermoleophilia</taxon>
        <taxon>Solirubrobacterales</taxon>
        <taxon>Patulibacteraceae</taxon>
        <taxon>Patulibacter</taxon>
    </lineage>
</organism>
<dbReference type="Proteomes" id="UP001277761">
    <property type="component" value="Unassembled WGS sequence"/>
</dbReference>
<evidence type="ECO:0000259" key="13">
    <source>
        <dbReference type="Pfam" id="PF05201"/>
    </source>
</evidence>
<comment type="miscellaneous">
    <text evidence="8">During catalysis, the active site Cys acts as a nucleophile attacking the alpha-carbonyl group of tRNA-bound glutamate with the formation of a thioester intermediate between enzyme and glutamate, and the concomitant release of tRNA(Glu). The thioester intermediate is finally reduced by direct hydride transfer from NADPH, to form the product GSA.</text>
</comment>
<evidence type="ECO:0000259" key="12">
    <source>
        <dbReference type="Pfam" id="PF01488"/>
    </source>
</evidence>
<evidence type="ECO:0000313" key="14">
    <source>
        <dbReference type="EMBL" id="MDX8152629.1"/>
    </source>
</evidence>
<feature type="domain" description="Quinate/shikimate 5-dehydrogenase/glutamyl-tRNA reductase" evidence="12">
    <location>
        <begin position="173"/>
        <end position="311"/>
    </location>
</feature>
<dbReference type="PANTHER" id="PTHR43013">
    <property type="entry name" value="GLUTAMYL-TRNA REDUCTASE"/>
    <property type="match status" value="1"/>
</dbReference>
<proteinExistence type="inferred from homology"/>
<evidence type="ECO:0000256" key="6">
    <source>
        <dbReference type="ARBA" id="ARBA00023244"/>
    </source>
</evidence>
<feature type="domain" description="Tetrapyrrole biosynthesis glutamyl-tRNA reductase dimerisation" evidence="11">
    <location>
        <begin position="326"/>
        <end position="422"/>
    </location>
</feature>
<feature type="site" description="Important for activity" evidence="8">
    <location>
        <position position="100"/>
    </location>
</feature>
<dbReference type="SUPFAM" id="SSF51735">
    <property type="entry name" value="NAD(P)-binding Rossmann-fold domains"/>
    <property type="match status" value="1"/>
</dbReference>
<comment type="domain">
    <text evidence="8">Possesses an unusual extended V-shaped dimeric structure with each monomer consisting of three distinct domains arranged along a curved 'spinal' alpha-helix. The N-terminal catalytic domain specifically recognizes the glutamate moiety of the substrate. The second domain is the NADPH-binding domain, and the third C-terminal domain is responsible for dimerization.</text>
</comment>
<comment type="catalytic activity">
    <reaction evidence="7 8 9">
        <text>(S)-4-amino-5-oxopentanoate + tRNA(Glu) + NADP(+) = L-glutamyl-tRNA(Glu) + NADPH + H(+)</text>
        <dbReference type="Rhea" id="RHEA:12344"/>
        <dbReference type="Rhea" id="RHEA-COMP:9663"/>
        <dbReference type="Rhea" id="RHEA-COMP:9680"/>
        <dbReference type="ChEBI" id="CHEBI:15378"/>
        <dbReference type="ChEBI" id="CHEBI:57501"/>
        <dbReference type="ChEBI" id="CHEBI:57783"/>
        <dbReference type="ChEBI" id="CHEBI:58349"/>
        <dbReference type="ChEBI" id="CHEBI:78442"/>
        <dbReference type="ChEBI" id="CHEBI:78520"/>
        <dbReference type="EC" id="1.2.1.70"/>
    </reaction>
</comment>
<dbReference type="HAMAP" id="MF_00087">
    <property type="entry name" value="Glu_tRNA_reductase"/>
    <property type="match status" value="1"/>
</dbReference>
<comment type="pathway">
    <text evidence="1 8 9">Porphyrin-containing compound metabolism; protoporphyrin-IX biosynthesis; 5-aminolevulinate from L-glutamyl-tRNA(Glu): step 1/2.</text>
</comment>
<dbReference type="InterPro" id="IPR036291">
    <property type="entry name" value="NAD(P)-bd_dom_sf"/>
</dbReference>
<gene>
    <name evidence="8 14" type="primary">hemA</name>
    <name evidence="14" type="ORF">SK069_13570</name>
</gene>
<feature type="binding site" evidence="8">
    <location>
        <begin position="190"/>
        <end position="195"/>
    </location>
    <ligand>
        <name>NADP(+)</name>
        <dbReference type="ChEBI" id="CHEBI:58349"/>
    </ligand>
</feature>
<feature type="active site" description="Nucleophile" evidence="8">
    <location>
        <position position="51"/>
    </location>
</feature>
<evidence type="ECO:0000256" key="4">
    <source>
        <dbReference type="ARBA" id="ARBA00022857"/>
    </source>
</evidence>
<evidence type="ECO:0000256" key="5">
    <source>
        <dbReference type="ARBA" id="ARBA00023002"/>
    </source>
</evidence>
<name>A0ABU4VNJ1_9ACTN</name>
<keyword evidence="6 8" id="KW-0627">Porphyrin biosynthesis</keyword>
<dbReference type="InterPro" id="IPR036343">
    <property type="entry name" value="GluRdtase_N_sf"/>
</dbReference>
<dbReference type="InterPro" id="IPR006151">
    <property type="entry name" value="Shikm_DH/Glu-tRNA_Rdtase"/>
</dbReference>
<dbReference type="CDD" id="cd05213">
    <property type="entry name" value="NAD_bind_Glutamyl_tRNA_reduct"/>
    <property type="match status" value="1"/>
</dbReference>
<dbReference type="Pfam" id="PF00745">
    <property type="entry name" value="GlutR_dimer"/>
    <property type="match status" value="1"/>
</dbReference>
<feature type="compositionally biased region" description="Gly residues" evidence="10">
    <location>
        <begin position="445"/>
        <end position="454"/>
    </location>
</feature>
<feature type="binding site" evidence="8">
    <location>
        <position position="110"/>
    </location>
    <ligand>
        <name>substrate</name>
    </ligand>
</feature>
<comment type="similarity">
    <text evidence="2 8 9">Belongs to the glutamyl-tRNA reductase family.</text>
</comment>
<dbReference type="PROSITE" id="PS00747">
    <property type="entry name" value="GLUTR"/>
    <property type="match status" value="1"/>
</dbReference>
<feature type="domain" description="Glutamyl-tRNA reductase N-terminal" evidence="13">
    <location>
        <begin position="7"/>
        <end position="157"/>
    </location>
</feature>
<dbReference type="InterPro" id="IPR036453">
    <property type="entry name" value="GluRdtase_dimer_dom_sf"/>
</dbReference>
<reference evidence="14 15" key="1">
    <citation type="submission" date="2023-11" db="EMBL/GenBank/DDBJ databases">
        <authorList>
            <person name="Xu M."/>
            <person name="Jiang T."/>
        </authorList>
    </citation>
    <scope>NUCLEOTIDE SEQUENCE [LARGE SCALE GENOMIC DNA]</scope>
    <source>
        <strain evidence="14 15">SD</strain>
    </source>
</reference>
<keyword evidence="4 8" id="KW-0521">NADP</keyword>
<feature type="binding site" evidence="8">
    <location>
        <position position="121"/>
    </location>
    <ligand>
        <name>substrate</name>
    </ligand>
</feature>
<dbReference type="Pfam" id="PF01488">
    <property type="entry name" value="Shikimate_DH"/>
    <property type="match status" value="1"/>
</dbReference>
<dbReference type="RefSeq" id="WP_319954785.1">
    <property type="nucleotide sequence ID" value="NZ_JAXAVX010000007.1"/>
</dbReference>
<comment type="subunit">
    <text evidence="8">Homodimer.</text>
</comment>
<evidence type="ECO:0000256" key="10">
    <source>
        <dbReference type="SAM" id="MobiDB-lite"/>
    </source>
</evidence>
<evidence type="ECO:0000259" key="11">
    <source>
        <dbReference type="Pfam" id="PF00745"/>
    </source>
</evidence>
<evidence type="ECO:0000313" key="15">
    <source>
        <dbReference type="Proteomes" id="UP001277761"/>
    </source>
</evidence>
<dbReference type="InterPro" id="IPR015895">
    <property type="entry name" value="4pyrrol_synth_GluRdtase_N"/>
</dbReference>
<dbReference type="InterPro" id="IPR000343">
    <property type="entry name" value="4pyrrol_synth_GluRdtase"/>
</dbReference>
<evidence type="ECO:0000256" key="8">
    <source>
        <dbReference type="HAMAP-Rule" id="MF_00087"/>
    </source>
</evidence>
<dbReference type="SUPFAM" id="SSF69075">
    <property type="entry name" value="Glutamyl tRNA-reductase dimerization domain"/>
    <property type="match status" value="1"/>
</dbReference>
<dbReference type="Gene3D" id="3.40.50.720">
    <property type="entry name" value="NAD(P)-binding Rossmann-like Domain"/>
    <property type="match status" value="1"/>
</dbReference>
<dbReference type="PIRSF" id="PIRSF000445">
    <property type="entry name" value="4pyrrol_synth_GluRdtase"/>
    <property type="match status" value="1"/>
</dbReference>
<protein>
    <recommendedName>
        <fullName evidence="3 8">Glutamyl-tRNA reductase</fullName>
        <shortName evidence="8">GluTR</shortName>
        <ecNumber evidence="3 8">1.2.1.70</ecNumber>
    </recommendedName>
</protein>
<evidence type="ECO:0000256" key="7">
    <source>
        <dbReference type="ARBA" id="ARBA00047464"/>
    </source>
</evidence>